<dbReference type="AlphaFoldDB" id="A0A9Q1DJE9"/>
<evidence type="ECO:0000313" key="2">
    <source>
        <dbReference type="Proteomes" id="UP001152803"/>
    </source>
</evidence>
<organism evidence="1 2">
    <name type="scientific">Conger conger</name>
    <name type="common">Conger eel</name>
    <name type="synonym">Muraena conger</name>
    <dbReference type="NCBI Taxonomy" id="82655"/>
    <lineage>
        <taxon>Eukaryota</taxon>
        <taxon>Metazoa</taxon>
        <taxon>Chordata</taxon>
        <taxon>Craniata</taxon>
        <taxon>Vertebrata</taxon>
        <taxon>Euteleostomi</taxon>
        <taxon>Actinopterygii</taxon>
        <taxon>Neopterygii</taxon>
        <taxon>Teleostei</taxon>
        <taxon>Anguilliformes</taxon>
        <taxon>Congridae</taxon>
        <taxon>Conger</taxon>
    </lineage>
</organism>
<dbReference type="Proteomes" id="UP001152803">
    <property type="component" value="Unassembled WGS sequence"/>
</dbReference>
<reference evidence="1" key="1">
    <citation type="journal article" date="2023" name="Science">
        <title>Genome structures resolve the early diversification of teleost fishes.</title>
        <authorList>
            <person name="Parey E."/>
            <person name="Louis A."/>
            <person name="Montfort J."/>
            <person name="Bouchez O."/>
            <person name="Roques C."/>
            <person name="Iampietro C."/>
            <person name="Lluch J."/>
            <person name="Castinel A."/>
            <person name="Donnadieu C."/>
            <person name="Desvignes T."/>
            <person name="Floi Bucao C."/>
            <person name="Jouanno E."/>
            <person name="Wen M."/>
            <person name="Mejri S."/>
            <person name="Dirks R."/>
            <person name="Jansen H."/>
            <person name="Henkel C."/>
            <person name="Chen W.J."/>
            <person name="Zahm M."/>
            <person name="Cabau C."/>
            <person name="Klopp C."/>
            <person name="Thompson A.W."/>
            <person name="Robinson-Rechavi M."/>
            <person name="Braasch I."/>
            <person name="Lecointre G."/>
            <person name="Bobe J."/>
            <person name="Postlethwait J.H."/>
            <person name="Berthelot C."/>
            <person name="Roest Crollius H."/>
            <person name="Guiguen Y."/>
        </authorList>
    </citation>
    <scope>NUCLEOTIDE SEQUENCE</scope>
    <source>
        <strain evidence="1">Concon-B</strain>
    </source>
</reference>
<protein>
    <submittedName>
        <fullName evidence="1">Uncharacterized protein</fullName>
    </submittedName>
</protein>
<keyword evidence="2" id="KW-1185">Reference proteome</keyword>
<comment type="caution">
    <text evidence="1">The sequence shown here is derived from an EMBL/GenBank/DDBJ whole genome shotgun (WGS) entry which is preliminary data.</text>
</comment>
<evidence type="ECO:0000313" key="1">
    <source>
        <dbReference type="EMBL" id="KAJ8272137.1"/>
    </source>
</evidence>
<sequence>MTVAGSCRTAAHRMFFCFSHHSLQTLGTFVHENPWRSADSEILKPPCLASTIIPQSRSLR</sequence>
<proteinExistence type="predicted"/>
<name>A0A9Q1DJE9_CONCO</name>
<dbReference type="EMBL" id="JAFJMO010000007">
    <property type="protein sequence ID" value="KAJ8272137.1"/>
    <property type="molecule type" value="Genomic_DNA"/>
</dbReference>
<gene>
    <name evidence="1" type="ORF">COCON_G00109960</name>
</gene>
<accession>A0A9Q1DJE9</accession>